<evidence type="ECO:0000313" key="3">
    <source>
        <dbReference type="Proteomes" id="UP000008922"/>
    </source>
</evidence>
<gene>
    <name evidence="2" type="ordered locus">ANT_24340</name>
</gene>
<reference evidence="2 3" key="1">
    <citation type="submission" date="2010-12" db="EMBL/GenBank/DDBJ databases">
        <title>Whole genome sequence of Anaerolinea thermophila UNI-1.</title>
        <authorList>
            <person name="Narita-Yamada S."/>
            <person name="Kishi E."/>
            <person name="Watanabe Y."/>
            <person name="Takasaki K."/>
            <person name="Ankai A."/>
            <person name="Oguchi A."/>
            <person name="Fukui S."/>
            <person name="Takahashi M."/>
            <person name="Yashiro I."/>
            <person name="Hosoyama A."/>
            <person name="Sekiguchi Y."/>
            <person name="Hanada S."/>
            <person name="Fujita N."/>
        </authorList>
    </citation>
    <scope>NUCLEOTIDE SEQUENCE [LARGE SCALE GENOMIC DNA]</scope>
    <source>
        <strain evidence="3">DSM 14523 / JCM 11388 / NBRC 100420 / UNI-1</strain>
    </source>
</reference>
<evidence type="ECO:0000313" key="2">
    <source>
        <dbReference type="EMBL" id="BAJ64460.1"/>
    </source>
</evidence>
<dbReference type="HOGENOM" id="CLU_1238097_0_0_0"/>
<accession>E8MYX4</accession>
<sequence length="223" mass="25682">MRKMAERRTFWVGKQPGEDDNGAVESAPLGLPPISVVDLMRAPKKPRNRAWEKANRAKTFRSVPEEVSARVVAIADQLGVTADEVARAFLEYGLYCMERETLTIQPKIKGTRMTLYPLDSGWTKQHGWVEDGWNPTPKAVNTEKRNRKSRKEEEPRLWTRWVAYRLPEELVKRLKEKADQHSVPVGELVGLLLKHSANRYEQGVLRLIPYPKQDAQARWEEGQ</sequence>
<dbReference type="Proteomes" id="UP000008922">
    <property type="component" value="Chromosome"/>
</dbReference>
<name>E8MYX4_ANATU</name>
<dbReference type="KEGG" id="atm:ANT_24340"/>
<dbReference type="AlphaFoldDB" id="E8MYX4"/>
<organism evidence="2 3">
    <name type="scientific">Anaerolinea thermophila (strain DSM 14523 / JCM 11388 / NBRC 100420 / UNI-1)</name>
    <dbReference type="NCBI Taxonomy" id="926569"/>
    <lineage>
        <taxon>Bacteria</taxon>
        <taxon>Bacillati</taxon>
        <taxon>Chloroflexota</taxon>
        <taxon>Anaerolineae</taxon>
        <taxon>Anaerolineales</taxon>
        <taxon>Anaerolineaceae</taxon>
        <taxon>Anaerolinea</taxon>
    </lineage>
</organism>
<feature type="region of interest" description="Disordered" evidence="1">
    <location>
        <begin position="129"/>
        <end position="151"/>
    </location>
</feature>
<protein>
    <submittedName>
        <fullName evidence="2">Uncharacterized protein</fullName>
    </submittedName>
</protein>
<dbReference type="EMBL" id="AP012029">
    <property type="protein sequence ID" value="BAJ64460.1"/>
    <property type="molecule type" value="Genomic_DNA"/>
</dbReference>
<dbReference type="InParanoid" id="E8MYX4"/>
<feature type="region of interest" description="Disordered" evidence="1">
    <location>
        <begin position="1"/>
        <end position="23"/>
    </location>
</feature>
<keyword evidence="3" id="KW-1185">Reference proteome</keyword>
<evidence type="ECO:0000256" key="1">
    <source>
        <dbReference type="SAM" id="MobiDB-lite"/>
    </source>
</evidence>
<proteinExistence type="predicted"/>
<dbReference type="STRING" id="926569.ANT_24340"/>